<dbReference type="PROSITE" id="PS01081">
    <property type="entry name" value="HTH_TETR_1"/>
    <property type="match status" value="1"/>
</dbReference>
<dbReference type="InterPro" id="IPR009057">
    <property type="entry name" value="Homeodomain-like_sf"/>
</dbReference>
<sequence>MDKKKEIMKQAVHLFSIRGFHQSSVQEIVHAAEISKGAFYKHFESKESLFIEILKQHHQAIMAEILNSTSNFDADNKDVFKQKLAIEIERTLSNHEFFMMVFKDFTLAESDQLKAVFIELRQSTVTLHKTILLDTYGLDIKLFLPDLVAMLEGLMQQYIFALVFEEKQVPIPKIVNFITSAIDAVVDNLKNMEPVLTKARAQISTREEAFNHVYEKMNASEEHTEKLLASLDLLKKEIAKKDAEAFLIEALLVYMKQFPSIKNEVIYLEKFI</sequence>
<accession>A0A1B1S391</accession>
<evidence type="ECO:0000259" key="3">
    <source>
        <dbReference type="PROSITE" id="PS50977"/>
    </source>
</evidence>
<evidence type="ECO:0000313" key="5">
    <source>
        <dbReference type="Proteomes" id="UP000053354"/>
    </source>
</evidence>
<proteinExistence type="predicted"/>
<dbReference type="PANTHER" id="PTHR43479">
    <property type="entry name" value="ACREF/ENVCD OPERON REPRESSOR-RELATED"/>
    <property type="match status" value="1"/>
</dbReference>
<reference evidence="4" key="1">
    <citation type="submission" date="2016-10" db="EMBL/GenBank/DDBJ databases">
        <authorList>
            <person name="See-Too W.S."/>
        </authorList>
    </citation>
    <scope>NUCLEOTIDE SEQUENCE</scope>
    <source>
        <strain evidence="4">L10.15</strain>
    </source>
</reference>
<feature type="domain" description="HTH tetR-type" evidence="3">
    <location>
        <begin position="1"/>
        <end position="61"/>
    </location>
</feature>
<dbReference type="PANTHER" id="PTHR43479:SF22">
    <property type="entry name" value="TRANSCRIPTIONAL REGULATOR, TETR FAMILY"/>
    <property type="match status" value="1"/>
</dbReference>
<dbReference type="AlphaFoldDB" id="A0A1B1S391"/>
<dbReference type="KEGG" id="pll:I858_011730"/>
<dbReference type="STRING" id="1302659.I858_011730"/>
<keyword evidence="5" id="KW-1185">Reference proteome</keyword>
<dbReference type="GO" id="GO:0003677">
    <property type="term" value="F:DNA binding"/>
    <property type="evidence" value="ECO:0007669"/>
    <property type="project" value="UniProtKB-UniRule"/>
</dbReference>
<gene>
    <name evidence="4" type="ORF">I858_011730</name>
</gene>
<dbReference type="Gene3D" id="1.10.357.10">
    <property type="entry name" value="Tetracycline Repressor, domain 2"/>
    <property type="match status" value="1"/>
</dbReference>
<dbReference type="OrthoDB" id="9814200at2"/>
<dbReference type="Pfam" id="PF00440">
    <property type="entry name" value="TetR_N"/>
    <property type="match status" value="1"/>
</dbReference>
<dbReference type="InterPro" id="IPR001647">
    <property type="entry name" value="HTH_TetR"/>
</dbReference>
<feature type="DNA-binding region" description="H-T-H motif" evidence="2">
    <location>
        <begin position="24"/>
        <end position="43"/>
    </location>
</feature>
<dbReference type="Proteomes" id="UP000053354">
    <property type="component" value="Chromosome"/>
</dbReference>
<dbReference type="SUPFAM" id="SSF46689">
    <property type="entry name" value="Homeodomain-like"/>
    <property type="match status" value="1"/>
</dbReference>
<dbReference type="InterPro" id="IPR050624">
    <property type="entry name" value="HTH-type_Tx_Regulator"/>
</dbReference>
<evidence type="ECO:0000256" key="1">
    <source>
        <dbReference type="ARBA" id="ARBA00023125"/>
    </source>
</evidence>
<protein>
    <submittedName>
        <fullName evidence="4">TetR family transcriptional regulator</fullName>
    </submittedName>
</protein>
<dbReference type="EMBL" id="CP016540">
    <property type="protein sequence ID" value="ANU27656.1"/>
    <property type="molecule type" value="Genomic_DNA"/>
</dbReference>
<evidence type="ECO:0000256" key="2">
    <source>
        <dbReference type="PROSITE-ProRule" id="PRU00335"/>
    </source>
</evidence>
<evidence type="ECO:0000313" key="4">
    <source>
        <dbReference type="EMBL" id="ANU27656.1"/>
    </source>
</evidence>
<dbReference type="PRINTS" id="PR00455">
    <property type="entry name" value="HTHTETR"/>
</dbReference>
<dbReference type="PROSITE" id="PS50977">
    <property type="entry name" value="HTH_TETR_2"/>
    <property type="match status" value="1"/>
</dbReference>
<organism evidence="4 5">
    <name type="scientific">Planococcus versutus</name>
    <dbReference type="NCBI Taxonomy" id="1302659"/>
    <lineage>
        <taxon>Bacteria</taxon>
        <taxon>Bacillati</taxon>
        <taxon>Bacillota</taxon>
        <taxon>Bacilli</taxon>
        <taxon>Bacillales</taxon>
        <taxon>Caryophanaceae</taxon>
        <taxon>Planococcus</taxon>
    </lineage>
</organism>
<keyword evidence="1 2" id="KW-0238">DNA-binding</keyword>
<name>A0A1B1S391_9BACL</name>
<dbReference type="RefSeq" id="WP_049694732.1">
    <property type="nucleotide sequence ID" value="NZ_CP016540.2"/>
</dbReference>
<dbReference type="InterPro" id="IPR023772">
    <property type="entry name" value="DNA-bd_HTH_TetR-type_CS"/>
</dbReference>